<reference evidence="3" key="1">
    <citation type="submission" date="2019-06" db="EMBL/GenBank/DDBJ databases">
        <title>Gordonia isolated from sludge of a wastewater treatment plant.</title>
        <authorList>
            <person name="Tamura T."/>
            <person name="Aoyama K."/>
            <person name="Kang Y."/>
            <person name="Saito S."/>
            <person name="Akiyama N."/>
            <person name="Yazawa K."/>
            <person name="Gonoi T."/>
            <person name="Mikami Y."/>
        </authorList>
    </citation>
    <scope>NUCLEOTIDE SEQUENCE [LARGE SCALE GENOMIC DNA]</scope>
    <source>
        <strain evidence="3">NBRC 107697</strain>
    </source>
</reference>
<sequence>MCGEAGEGRIGAHRLRETVQNRGVQNGGGCHLGQSIQAPTPAEWAPHLRRLGTSPPPTGHLTSADWAPHPAQ</sequence>
<dbReference type="AlphaFoldDB" id="A0A7I9UVW5"/>
<evidence type="ECO:0000313" key="2">
    <source>
        <dbReference type="EMBL" id="GED97083.1"/>
    </source>
</evidence>
<feature type="region of interest" description="Disordered" evidence="1">
    <location>
        <begin position="19"/>
        <end position="72"/>
    </location>
</feature>
<evidence type="ECO:0000256" key="1">
    <source>
        <dbReference type="SAM" id="MobiDB-lite"/>
    </source>
</evidence>
<name>A0A7I9UVW5_9ACTN</name>
<dbReference type="EMBL" id="BJOU01000001">
    <property type="protein sequence ID" value="GED97083.1"/>
    <property type="molecule type" value="Genomic_DNA"/>
</dbReference>
<comment type="caution">
    <text evidence="2">The sequence shown here is derived from an EMBL/GenBank/DDBJ whole genome shotgun (WGS) entry which is preliminary data.</text>
</comment>
<protein>
    <submittedName>
        <fullName evidence="2">Uncharacterized protein</fullName>
    </submittedName>
</protein>
<accession>A0A7I9UVW5</accession>
<evidence type="ECO:0000313" key="3">
    <source>
        <dbReference type="Proteomes" id="UP000444980"/>
    </source>
</evidence>
<proteinExistence type="predicted"/>
<dbReference type="Proteomes" id="UP000444980">
    <property type="component" value="Unassembled WGS sequence"/>
</dbReference>
<gene>
    <name evidence="2" type="ORF">nbrc107697_11220</name>
</gene>
<organism evidence="2 3">
    <name type="scientific">Gordonia crocea</name>
    <dbReference type="NCBI Taxonomy" id="589162"/>
    <lineage>
        <taxon>Bacteria</taxon>
        <taxon>Bacillati</taxon>
        <taxon>Actinomycetota</taxon>
        <taxon>Actinomycetes</taxon>
        <taxon>Mycobacteriales</taxon>
        <taxon>Gordoniaceae</taxon>
        <taxon>Gordonia</taxon>
    </lineage>
</organism>
<keyword evidence="3" id="KW-1185">Reference proteome</keyword>